<name>A0A8D9F2M6_9HEMI</name>
<dbReference type="EMBL" id="HBUF01590032">
    <property type="protein sequence ID" value="CAG6773029.1"/>
    <property type="molecule type" value="Transcribed_RNA"/>
</dbReference>
<evidence type="ECO:0000313" key="1">
    <source>
        <dbReference type="EMBL" id="CAG6773025.1"/>
    </source>
</evidence>
<accession>A0A8D9F2M6</accession>
<sequence length="112" mass="12998">MTLRLRMQRLRKRKRILERRNLLKENSAKKNLQVKKRVPVKMKRVLQKQRILVQAVPAPVVVVYHQDKKMPAPSEPVRLLTTLASPPIPVELLVNRIQVLHHGDSATTSLVY</sequence>
<dbReference type="AlphaFoldDB" id="A0A8D9F2M6"/>
<reference evidence="1" key="1">
    <citation type="submission" date="2021-05" db="EMBL/GenBank/DDBJ databases">
        <authorList>
            <person name="Alioto T."/>
            <person name="Alioto T."/>
            <person name="Gomez Garrido J."/>
        </authorList>
    </citation>
    <scope>NUCLEOTIDE SEQUENCE</scope>
</reference>
<organism evidence="1">
    <name type="scientific">Cacopsylla melanoneura</name>
    <dbReference type="NCBI Taxonomy" id="428564"/>
    <lineage>
        <taxon>Eukaryota</taxon>
        <taxon>Metazoa</taxon>
        <taxon>Ecdysozoa</taxon>
        <taxon>Arthropoda</taxon>
        <taxon>Hexapoda</taxon>
        <taxon>Insecta</taxon>
        <taxon>Pterygota</taxon>
        <taxon>Neoptera</taxon>
        <taxon>Paraneoptera</taxon>
        <taxon>Hemiptera</taxon>
        <taxon>Sternorrhyncha</taxon>
        <taxon>Psylloidea</taxon>
        <taxon>Psyllidae</taxon>
        <taxon>Psyllinae</taxon>
        <taxon>Cacopsylla</taxon>
    </lineage>
</organism>
<proteinExistence type="predicted"/>
<protein>
    <submittedName>
        <fullName evidence="1">Uncharacterized protein</fullName>
    </submittedName>
</protein>
<dbReference type="EMBL" id="HBUF01590030">
    <property type="protein sequence ID" value="CAG6773025.1"/>
    <property type="molecule type" value="Transcribed_RNA"/>
</dbReference>